<dbReference type="GO" id="GO:0003676">
    <property type="term" value="F:nucleic acid binding"/>
    <property type="evidence" value="ECO:0007669"/>
    <property type="project" value="InterPro"/>
</dbReference>
<evidence type="ECO:0008006" key="3">
    <source>
        <dbReference type="Google" id="ProtNLM"/>
    </source>
</evidence>
<dbReference type="InterPro" id="IPR043502">
    <property type="entry name" value="DNA/RNA_pol_sf"/>
</dbReference>
<dbReference type="InterPro" id="IPR036397">
    <property type="entry name" value="RNaseH_sf"/>
</dbReference>
<organism evidence="1 2">
    <name type="scientific">Vitis vinifera</name>
    <name type="common">Grape</name>
    <dbReference type="NCBI Taxonomy" id="29760"/>
    <lineage>
        <taxon>Eukaryota</taxon>
        <taxon>Viridiplantae</taxon>
        <taxon>Streptophyta</taxon>
        <taxon>Embryophyta</taxon>
        <taxon>Tracheophyta</taxon>
        <taxon>Spermatophyta</taxon>
        <taxon>Magnoliopsida</taxon>
        <taxon>eudicotyledons</taxon>
        <taxon>Gunneridae</taxon>
        <taxon>Pentapetalae</taxon>
        <taxon>rosids</taxon>
        <taxon>Vitales</taxon>
        <taxon>Vitaceae</taxon>
        <taxon>Viteae</taxon>
        <taxon>Vitis</taxon>
    </lineage>
</organism>
<gene>
    <name evidence="1" type="ORF">CK203_064430</name>
</gene>
<reference evidence="1 2" key="1">
    <citation type="journal article" date="2018" name="PLoS Genet.">
        <title>Population sequencing reveals clonal diversity and ancestral inbreeding in the grapevine cultivar Chardonnay.</title>
        <authorList>
            <person name="Roach M.J."/>
            <person name="Johnson D.L."/>
            <person name="Bohlmann J."/>
            <person name="van Vuuren H.J."/>
            <person name="Jones S.J."/>
            <person name="Pretorius I.S."/>
            <person name="Schmidt S.A."/>
            <person name="Borneman A.R."/>
        </authorList>
    </citation>
    <scope>NUCLEOTIDE SEQUENCE [LARGE SCALE GENOMIC DNA]</scope>
    <source>
        <strain evidence="2">cv. Chardonnay</strain>
        <tissue evidence="1">Leaf</tissue>
    </source>
</reference>
<dbReference type="EMBL" id="QGNW01000783">
    <property type="protein sequence ID" value="RVW62185.1"/>
    <property type="molecule type" value="Genomic_DNA"/>
</dbReference>
<name>A0A438FQG1_VITVI</name>
<sequence length="205" mass="23331">MKLNLAKCAFGISTGKFLGFMATQRGIEVSPDQVKVVLETPVPNNKKELQCIMGHLTALRRFIACFTYKLRFFFLTLNGASTFDWTNECEQAFGAVKHYLIKPSILNTRQRVKARLLPELLKKQAHPTDRLGEQWWALHVDRASRVSGSGVARLDLSLMLAATKLEIKSDSQLIIGQIPREYKAKDERMARYLAIVEDHLKKLDK</sequence>
<dbReference type="Gene3D" id="3.30.420.10">
    <property type="entry name" value="Ribonuclease H-like superfamily/Ribonuclease H"/>
    <property type="match status" value="1"/>
</dbReference>
<dbReference type="Proteomes" id="UP000288805">
    <property type="component" value="Unassembled WGS sequence"/>
</dbReference>
<dbReference type="AlphaFoldDB" id="A0A438FQG1"/>
<protein>
    <recommendedName>
        <fullName evidence="3">Reverse transcriptase/retrotransposon-derived protein RNase H-like domain-containing protein</fullName>
    </recommendedName>
</protein>
<comment type="caution">
    <text evidence="1">The sequence shown here is derived from an EMBL/GenBank/DDBJ whole genome shotgun (WGS) entry which is preliminary data.</text>
</comment>
<dbReference type="Gene3D" id="3.30.70.270">
    <property type="match status" value="1"/>
</dbReference>
<accession>A0A438FQG1</accession>
<evidence type="ECO:0000313" key="1">
    <source>
        <dbReference type="EMBL" id="RVW62185.1"/>
    </source>
</evidence>
<dbReference type="InterPro" id="IPR043128">
    <property type="entry name" value="Rev_trsase/Diguanyl_cyclase"/>
</dbReference>
<dbReference type="InterPro" id="IPR050951">
    <property type="entry name" value="Retrovirus_Pol_polyprotein"/>
</dbReference>
<dbReference type="PANTHER" id="PTHR37984:SF5">
    <property type="entry name" value="PROTEIN NYNRIN-LIKE"/>
    <property type="match status" value="1"/>
</dbReference>
<dbReference type="PANTHER" id="PTHR37984">
    <property type="entry name" value="PROTEIN CBG26694"/>
    <property type="match status" value="1"/>
</dbReference>
<evidence type="ECO:0000313" key="2">
    <source>
        <dbReference type="Proteomes" id="UP000288805"/>
    </source>
</evidence>
<dbReference type="SUPFAM" id="SSF56672">
    <property type="entry name" value="DNA/RNA polymerases"/>
    <property type="match status" value="1"/>
</dbReference>
<proteinExistence type="predicted"/>